<keyword evidence="2" id="KW-1185">Reference proteome</keyword>
<reference evidence="1 2" key="1">
    <citation type="journal article" date="2007" name="J. Bacteriol.">
        <title>Whole-genome analysis of the methyl tert-butyl ether-degrading beta-proteobacterium Methylibium petroleiphilum PM1.</title>
        <authorList>
            <person name="Kane S.R."/>
            <person name="Chakicherla A.Y."/>
            <person name="Chain P.S.G."/>
            <person name="Schmidt R."/>
            <person name="Shin M.W."/>
            <person name="Legler T.C."/>
            <person name="Scow K.M."/>
            <person name="Larimer F.W."/>
            <person name="Lucas S.M."/>
            <person name="Richardson P.M."/>
            <person name="Hristova K.R."/>
        </authorList>
    </citation>
    <scope>NUCLEOTIDE SEQUENCE [LARGE SCALE GENOMIC DNA]</scope>
    <source>
        <strain evidence="2">ATCC BAA-1232 / LMG 22953 / PM1</strain>
    </source>
</reference>
<accession>A2SJ12</accession>
<dbReference type="EMBL" id="CP000555">
    <property type="protein sequence ID" value="ABM95551.1"/>
    <property type="molecule type" value="Genomic_DNA"/>
</dbReference>
<dbReference type="Proteomes" id="UP000000366">
    <property type="component" value="Chromosome"/>
</dbReference>
<dbReference type="KEGG" id="mpt:Mpe_A2597"/>
<dbReference type="HOGENOM" id="CLU_1576682_0_0_4"/>
<dbReference type="AlphaFoldDB" id="A2SJ12"/>
<evidence type="ECO:0000313" key="1">
    <source>
        <dbReference type="EMBL" id="ABM95551.1"/>
    </source>
</evidence>
<sequence length="169" mass="18612">MCRPSLGPRSDVQRALRLRLETPAPLACRTTRMPIENSPFKVAVIEQVLANENNDARFERFANSVVSAIEGGAKVLPTSASWDLGRDGVGVGKATGLYVCSSLRDDIDNKTLEDIERISTTTHNISRLYFCLSNRISEHRRAQFEAQLGAETDSKFPITCLGGNHLGKH</sequence>
<dbReference type="STRING" id="420662.Mpe_A2597"/>
<name>A2SJ12_METPP</name>
<protein>
    <submittedName>
        <fullName evidence="1">Uncharacterized protein</fullName>
    </submittedName>
</protein>
<organism evidence="1 2">
    <name type="scientific">Methylibium petroleiphilum (strain ATCC BAA-1232 / LMG 22953 / PM1)</name>
    <dbReference type="NCBI Taxonomy" id="420662"/>
    <lineage>
        <taxon>Bacteria</taxon>
        <taxon>Pseudomonadati</taxon>
        <taxon>Pseudomonadota</taxon>
        <taxon>Betaproteobacteria</taxon>
        <taxon>Burkholderiales</taxon>
        <taxon>Sphaerotilaceae</taxon>
        <taxon>Methylibium</taxon>
    </lineage>
</organism>
<proteinExistence type="predicted"/>
<evidence type="ECO:0000313" key="2">
    <source>
        <dbReference type="Proteomes" id="UP000000366"/>
    </source>
</evidence>
<gene>
    <name evidence="1" type="ordered locus">Mpe_A2597</name>
</gene>